<accession>A0AA87ZPM4</accession>
<reference evidence="1" key="1">
    <citation type="submission" date="2023-07" db="EMBL/GenBank/DDBJ databases">
        <title>draft genome sequence of fig (Ficus carica).</title>
        <authorList>
            <person name="Takahashi T."/>
            <person name="Nishimura K."/>
        </authorList>
    </citation>
    <scope>NUCLEOTIDE SEQUENCE</scope>
</reference>
<protein>
    <submittedName>
        <fullName evidence="1">Uncharacterized protein</fullName>
    </submittedName>
</protein>
<proteinExistence type="predicted"/>
<dbReference type="AlphaFoldDB" id="A0AA87ZPM4"/>
<dbReference type="EMBL" id="BTGU01000007">
    <property type="protein sequence ID" value="GMN37369.1"/>
    <property type="molecule type" value="Genomic_DNA"/>
</dbReference>
<comment type="caution">
    <text evidence="1">The sequence shown here is derived from an EMBL/GenBank/DDBJ whole genome shotgun (WGS) entry which is preliminary data.</text>
</comment>
<organism evidence="1 2">
    <name type="scientific">Ficus carica</name>
    <name type="common">Common fig</name>
    <dbReference type="NCBI Taxonomy" id="3494"/>
    <lineage>
        <taxon>Eukaryota</taxon>
        <taxon>Viridiplantae</taxon>
        <taxon>Streptophyta</taxon>
        <taxon>Embryophyta</taxon>
        <taxon>Tracheophyta</taxon>
        <taxon>Spermatophyta</taxon>
        <taxon>Magnoliopsida</taxon>
        <taxon>eudicotyledons</taxon>
        <taxon>Gunneridae</taxon>
        <taxon>Pentapetalae</taxon>
        <taxon>rosids</taxon>
        <taxon>fabids</taxon>
        <taxon>Rosales</taxon>
        <taxon>Moraceae</taxon>
        <taxon>Ficeae</taxon>
        <taxon>Ficus</taxon>
    </lineage>
</organism>
<sequence>MGGQECRSLVLVQIANTLSVRSDGGGWHRSKDNYRYSDMYQMSGVRWCRVVSVARPATVRLSTGTRRCGRGSMGRPSRKGLSCGWGSVARAGTSEPNGDLLEVLKGEVVSSTGTVTPSTIHLVDSSEEREAKRYAGLGRRGKKRLQRKALLVKLLGRRIITNPNSLVALV</sequence>
<keyword evidence="2" id="KW-1185">Reference proteome</keyword>
<name>A0AA87ZPM4_FICCA</name>
<evidence type="ECO:0000313" key="1">
    <source>
        <dbReference type="EMBL" id="GMN37369.1"/>
    </source>
</evidence>
<evidence type="ECO:0000313" key="2">
    <source>
        <dbReference type="Proteomes" id="UP001187192"/>
    </source>
</evidence>
<gene>
    <name evidence="1" type="ORF">TIFTF001_006744</name>
</gene>
<dbReference type="Proteomes" id="UP001187192">
    <property type="component" value="Unassembled WGS sequence"/>
</dbReference>